<dbReference type="Pfam" id="PF12796">
    <property type="entry name" value="Ank_2"/>
    <property type="match status" value="1"/>
</dbReference>
<dbReference type="InterPro" id="IPR002110">
    <property type="entry name" value="Ankyrin_rpt"/>
</dbReference>
<comment type="caution">
    <text evidence="4">The sequence shown here is derived from an EMBL/GenBank/DDBJ whole genome shotgun (WGS) entry which is preliminary data.</text>
</comment>
<organism evidence="4 5">
    <name type="scientific">Penicillium brevicompactum</name>
    <dbReference type="NCBI Taxonomy" id="5074"/>
    <lineage>
        <taxon>Eukaryota</taxon>
        <taxon>Fungi</taxon>
        <taxon>Dikarya</taxon>
        <taxon>Ascomycota</taxon>
        <taxon>Pezizomycotina</taxon>
        <taxon>Eurotiomycetes</taxon>
        <taxon>Eurotiomycetidae</taxon>
        <taxon>Eurotiales</taxon>
        <taxon>Aspergillaceae</taxon>
        <taxon>Penicillium</taxon>
    </lineage>
</organism>
<evidence type="ECO:0000256" key="2">
    <source>
        <dbReference type="ARBA" id="ARBA00023043"/>
    </source>
</evidence>
<dbReference type="PROSITE" id="PS50088">
    <property type="entry name" value="ANK_REPEAT"/>
    <property type="match status" value="2"/>
</dbReference>
<evidence type="ECO:0000313" key="4">
    <source>
        <dbReference type="EMBL" id="KAJ5346217.1"/>
    </source>
</evidence>
<feature type="repeat" description="ANK" evidence="3">
    <location>
        <begin position="108"/>
        <end position="132"/>
    </location>
</feature>
<evidence type="ECO:0000256" key="1">
    <source>
        <dbReference type="ARBA" id="ARBA00022737"/>
    </source>
</evidence>
<reference evidence="4" key="1">
    <citation type="submission" date="2022-12" db="EMBL/GenBank/DDBJ databases">
        <authorList>
            <person name="Petersen C."/>
        </authorList>
    </citation>
    <scope>NUCLEOTIDE SEQUENCE</scope>
    <source>
        <strain evidence="4">IBT 35673</strain>
    </source>
</reference>
<dbReference type="PANTHER" id="PTHR24173">
    <property type="entry name" value="ANKYRIN REPEAT CONTAINING"/>
    <property type="match status" value="1"/>
</dbReference>
<evidence type="ECO:0000313" key="5">
    <source>
        <dbReference type="Proteomes" id="UP001147695"/>
    </source>
</evidence>
<reference evidence="4" key="2">
    <citation type="journal article" date="2023" name="IMA Fungus">
        <title>Comparative genomic study of the Penicillium genus elucidates a diverse pangenome and 15 lateral gene transfer events.</title>
        <authorList>
            <person name="Petersen C."/>
            <person name="Sorensen T."/>
            <person name="Nielsen M.R."/>
            <person name="Sondergaard T.E."/>
            <person name="Sorensen J.L."/>
            <person name="Fitzpatrick D.A."/>
            <person name="Frisvad J.C."/>
            <person name="Nielsen K.L."/>
        </authorList>
    </citation>
    <scope>NUCLEOTIDE SEQUENCE</scope>
    <source>
        <strain evidence="4">IBT 35673</strain>
    </source>
</reference>
<dbReference type="EMBL" id="JAPZBQ010000002">
    <property type="protein sequence ID" value="KAJ5346217.1"/>
    <property type="molecule type" value="Genomic_DNA"/>
</dbReference>
<gene>
    <name evidence="4" type="ORF">N7452_004221</name>
</gene>
<dbReference type="Gene3D" id="1.25.40.20">
    <property type="entry name" value="Ankyrin repeat-containing domain"/>
    <property type="match status" value="1"/>
</dbReference>
<accession>A0A9W9QV68</accession>
<dbReference type="AlphaFoldDB" id="A0A9W9QV68"/>
<keyword evidence="1" id="KW-0677">Repeat</keyword>
<name>A0A9W9QV68_PENBR</name>
<dbReference type="InterPro" id="IPR036770">
    <property type="entry name" value="Ankyrin_rpt-contain_sf"/>
</dbReference>
<keyword evidence="2 3" id="KW-0040">ANK repeat</keyword>
<evidence type="ECO:0000256" key="3">
    <source>
        <dbReference type="PROSITE-ProRule" id="PRU00023"/>
    </source>
</evidence>
<protein>
    <submittedName>
        <fullName evidence="4">Uncharacterized protein</fullName>
    </submittedName>
</protein>
<sequence length="219" mass="24283">MVATSPLNPATTAQCLFSKSEDVKKAFIHLPGELLFLVARFLEKEKDISSLSRTCRKCYLPLKSFLYHHDSLLGSSALLWAAQRGMEMTARICIGNGAYVEVTDIHDHDRTPLFWAACKGYKAVVKLLLETGQVNADSKDSRRATPLLVAAQNGHEAVVKLLLDTGRVDVNSKCAYQTSLFLAAYYGHEAVMKLLLETGHVDLQLKDDPFGWIPLYVAI</sequence>
<dbReference type="Proteomes" id="UP001147695">
    <property type="component" value="Unassembled WGS sequence"/>
</dbReference>
<dbReference type="SUPFAM" id="SSF48403">
    <property type="entry name" value="Ankyrin repeat"/>
    <property type="match status" value="1"/>
</dbReference>
<dbReference type="PANTHER" id="PTHR24173:SF74">
    <property type="entry name" value="ANKYRIN REPEAT DOMAIN-CONTAINING PROTEIN 16"/>
    <property type="match status" value="1"/>
</dbReference>
<feature type="repeat" description="ANK" evidence="3">
    <location>
        <begin position="142"/>
        <end position="166"/>
    </location>
</feature>
<proteinExistence type="predicted"/>
<dbReference type="SMART" id="SM00248">
    <property type="entry name" value="ANK"/>
    <property type="match status" value="4"/>
</dbReference>
<dbReference type="PROSITE" id="PS50297">
    <property type="entry name" value="ANK_REP_REGION"/>
    <property type="match status" value="2"/>
</dbReference>